<evidence type="ECO:0000313" key="11">
    <source>
        <dbReference type="Proteomes" id="UP000198816"/>
    </source>
</evidence>
<keyword evidence="11" id="KW-1185">Reference proteome</keyword>
<feature type="domain" description="Glycine transporter" evidence="9">
    <location>
        <begin position="132"/>
        <end position="205"/>
    </location>
</feature>
<name>A0A1H2Z4G9_THIRO</name>
<evidence type="ECO:0000256" key="8">
    <source>
        <dbReference type="SAM" id="Phobius"/>
    </source>
</evidence>
<feature type="domain" description="Glycine transporter" evidence="9">
    <location>
        <begin position="44"/>
        <end position="113"/>
    </location>
</feature>
<feature type="transmembrane region" description="Helical" evidence="8">
    <location>
        <begin position="132"/>
        <end position="150"/>
    </location>
</feature>
<dbReference type="PANTHER" id="PTHR30506">
    <property type="entry name" value="INNER MEMBRANE PROTEIN"/>
    <property type="match status" value="1"/>
</dbReference>
<organism evidence="10 11">
    <name type="scientific">Thiocapsa roseopersicina</name>
    <dbReference type="NCBI Taxonomy" id="1058"/>
    <lineage>
        <taxon>Bacteria</taxon>
        <taxon>Pseudomonadati</taxon>
        <taxon>Pseudomonadota</taxon>
        <taxon>Gammaproteobacteria</taxon>
        <taxon>Chromatiales</taxon>
        <taxon>Chromatiaceae</taxon>
        <taxon>Thiocapsa</taxon>
    </lineage>
</organism>
<dbReference type="Pfam" id="PF03458">
    <property type="entry name" value="Gly_transporter"/>
    <property type="match status" value="2"/>
</dbReference>
<reference evidence="11" key="1">
    <citation type="submission" date="2016-10" db="EMBL/GenBank/DDBJ databases">
        <authorList>
            <person name="Varghese N."/>
            <person name="Submissions S."/>
        </authorList>
    </citation>
    <scope>NUCLEOTIDE SEQUENCE [LARGE SCALE GENOMIC DNA]</scope>
    <source>
        <strain evidence="11">DSM 217</strain>
    </source>
</reference>
<evidence type="ECO:0000313" key="10">
    <source>
        <dbReference type="EMBL" id="SDX12256.1"/>
    </source>
</evidence>
<evidence type="ECO:0000256" key="5">
    <source>
        <dbReference type="ARBA" id="ARBA00022989"/>
    </source>
</evidence>
<evidence type="ECO:0000256" key="7">
    <source>
        <dbReference type="SAM" id="MobiDB-lite"/>
    </source>
</evidence>
<evidence type="ECO:0000256" key="4">
    <source>
        <dbReference type="ARBA" id="ARBA00022692"/>
    </source>
</evidence>
<feature type="transmembrane region" description="Helical" evidence="8">
    <location>
        <begin position="156"/>
        <end position="177"/>
    </location>
</feature>
<dbReference type="PANTHER" id="PTHR30506:SF3">
    <property type="entry name" value="UPF0126 INNER MEMBRANE PROTEIN YADS-RELATED"/>
    <property type="match status" value="1"/>
</dbReference>
<protein>
    <submittedName>
        <fullName evidence="10">Uncharacterized membrane protein YeiH</fullName>
    </submittedName>
</protein>
<keyword evidence="6 8" id="KW-0472">Membrane</keyword>
<comment type="subcellular location">
    <subcellularLocation>
        <location evidence="1">Cell membrane</location>
        <topology evidence="1">Multi-pass membrane protein</topology>
    </subcellularLocation>
</comment>
<keyword evidence="5 8" id="KW-1133">Transmembrane helix</keyword>
<accession>A0A1H2Z4G9</accession>
<evidence type="ECO:0000256" key="2">
    <source>
        <dbReference type="ARBA" id="ARBA00008193"/>
    </source>
</evidence>
<gene>
    <name evidence="10" type="ORF">SAMN05421783_114125</name>
</gene>
<dbReference type="GO" id="GO:0005886">
    <property type="term" value="C:plasma membrane"/>
    <property type="evidence" value="ECO:0007669"/>
    <property type="project" value="UniProtKB-SubCell"/>
</dbReference>
<dbReference type="AlphaFoldDB" id="A0A1H2Z4G9"/>
<keyword evidence="4 8" id="KW-0812">Transmembrane</keyword>
<feature type="transmembrane region" description="Helical" evidence="8">
    <location>
        <begin position="66"/>
        <end position="83"/>
    </location>
</feature>
<dbReference type="Proteomes" id="UP000198816">
    <property type="component" value="Unassembled WGS sequence"/>
</dbReference>
<proteinExistence type="inferred from homology"/>
<sequence>MNSPLHAGRSFPGNRLKKESRRNCAHSRLDPRLAEQQKRLMLTIIEIGAIIAFAVSGLIEAARRRMDIVGVFTVAFVTAFGGGTLRDVLLDRRPLFWVQHQEYVWLVLALTLIGSPLLGLMRHRWADRVMNVTDALGLGLFAVSGAALAMAAQMPLIVVVMMGVVTGVFGGVLRDVLCNEIPVVFQDHRPYALCAFVGCWVFIGVDALGAEPWLTLLAGAGTTTGLRLLALSLDWRIPPWPRKMGG</sequence>
<feature type="transmembrane region" description="Helical" evidence="8">
    <location>
        <begin position="189"/>
        <end position="207"/>
    </location>
</feature>
<keyword evidence="3" id="KW-1003">Cell membrane</keyword>
<evidence type="ECO:0000259" key="9">
    <source>
        <dbReference type="Pfam" id="PF03458"/>
    </source>
</evidence>
<feature type="transmembrane region" description="Helical" evidence="8">
    <location>
        <begin position="40"/>
        <end position="59"/>
    </location>
</feature>
<evidence type="ECO:0000256" key="6">
    <source>
        <dbReference type="ARBA" id="ARBA00023136"/>
    </source>
</evidence>
<comment type="similarity">
    <text evidence="2">Belongs to the UPF0126 family.</text>
</comment>
<dbReference type="InterPro" id="IPR005115">
    <property type="entry name" value="Gly_transporter"/>
</dbReference>
<dbReference type="EMBL" id="FNNZ01000014">
    <property type="protein sequence ID" value="SDX12256.1"/>
    <property type="molecule type" value="Genomic_DNA"/>
</dbReference>
<evidence type="ECO:0000256" key="3">
    <source>
        <dbReference type="ARBA" id="ARBA00022475"/>
    </source>
</evidence>
<feature type="transmembrane region" description="Helical" evidence="8">
    <location>
        <begin position="103"/>
        <end position="120"/>
    </location>
</feature>
<feature type="region of interest" description="Disordered" evidence="7">
    <location>
        <begin position="1"/>
        <end position="22"/>
    </location>
</feature>
<evidence type="ECO:0000256" key="1">
    <source>
        <dbReference type="ARBA" id="ARBA00004651"/>
    </source>
</evidence>